<organism evidence="10 11">
    <name type="scientific">Persicitalea jodogahamensis</name>
    <dbReference type="NCBI Taxonomy" id="402147"/>
    <lineage>
        <taxon>Bacteria</taxon>
        <taxon>Pseudomonadati</taxon>
        <taxon>Bacteroidota</taxon>
        <taxon>Cytophagia</taxon>
        <taxon>Cytophagales</taxon>
        <taxon>Spirosomataceae</taxon>
        <taxon>Persicitalea</taxon>
    </lineage>
</organism>
<dbReference type="InterPro" id="IPR003838">
    <property type="entry name" value="ABC3_permease_C"/>
</dbReference>
<feature type="transmembrane region" description="Helical" evidence="7">
    <location>
        <begin position="281"/>
        <end position="303"/>
    </location>
</feature>
<name>A0A8J3GCC5_9BACT</name>
<dbReference type="InterPro" id="IPR025857">
    <property type="entry name" value="MacB_PCD"/>
</dbReference>
<evidence type="ECO:0000256" key="6">
    <source>
        <dbReference type="ARBA" id="ARBA00038076"/>
    </source>
</evidence>
<keyword evidence="11" id="KW-1185">Reference proteome</keyword>
<evidence type="ECO:0000313" key="10">
    <source>
        <dbReference type="EMBL" id="GHB83676.1"/>
    </source>
</evidence>
<evidence type="ECO:0000256" key="3">
    <source>
        <dbReference type="ARBA" id="ARBA00022692"/>
    </source>
</evidence>
<dbReference type="Pfam" id="PF02687">
    <property type="entry name" value="FtsX"/>
    <property type="match status" value="2"/>
</dbReference>
<feature type="domain" description="MacB-like periplasmic core" evidence="9">
    <location>
        <begin position="430"/>
        <end position="595"/>
    </location>
</feature>
<dbReference type="PANTHER" id="PTHR30572:SF4">
    <property type="entry name" value="ABC TRANSPORTER PERMEASE YTRF"/>
    <property type="match status" value="1"/>
</dbReference>
<evidence type="ECO:0000256" key="4">
    <source>
        <dbReference type="ARBA" id="ARBA00022989"/>
    </source>
</evidence>
<keyword evidence="3 7" id="KW-0812">Transmembrane</keyword>
<protein>
    <submittedName>
        <fullName evidence="10">ABC transporter permease</fullName>
    </submittedName>
</protein>
<dbReference type="GO" id="GO:0022857">
    <property type="term" value="F:transmembrane transporter activity"/>
    <property type="evidence" value="ECO:0007669"/>
    <property type="project" value="TreeGrafter"/>
</dbReference>
<comment type="subcellular location">
    <subcellularLocation>
        <location evidence="1">Cell membrane</location>
        <topology evidence="1">Multi-pass membrane protein</topology>
    </subcellularLocation>
</comment>
<feature type="domain" description="ABC3 transporter permease C-terminal" evidence="8">
    <location>
        <begin position="287"/>
        <end position="403"/>
    </location>
</feature>
<dbReference type="PANTHER" id="PTHR30572">
    <property type="entry name" value="MEMBRANE COMPONENT OF TRANSPORTER-RELATED"/>
    <property type="match status" value="1"/>
</dbReference>
<feature type="transmembrane region" description="Helical" evidence="7">
    <location>
        <begin position="423"/>
        <end position="443"/>
    </location>
</feature>
<feature type="transmembrane region" description="Helical" evidence="7">
    <location>
        <begin position="21"/>
        <end position="42"/>
    </location>
</feature>
<evidence type="ECO:0000256" key="2">
    <source>
        <dbReference type="ARBA" id="ARBA00022475"/>
    </source>
</evidence>
<evidence type="ECO:0000256" key="7">
    <source>
        <dbReference type="SAM" id="Phobius"/>
    </source>
</evidence>
<feature type="transmembrane region" description="Helical" evidence="7">
    <location>
        <begin position="719"/>
        <end position="738"/>
    </location>
</feature>
<evidence type="ECO:0000259" key="8">
    <source>
        <dbReference type="Pfam" id="PF02687"/>
    </source>
</evidence>
<dbReference type="Pfam" id="PF12704">
    <property type="entry name" value="MacB_PCD"/>
    <property type="match status" value="2"/>
</dbReference>
<feature type="transmembrane region" description="Helical" evidence="7">
    <location>
        <begin position="375"/>
        <end position="398"/>
    </location>
</feature>
<dbReference type="GO" id="GO:0005886">
    <property type="term" value="C:plasma membrane"/>
    <property type="evidence" value="ECO:0007669"/>
    <property type="project" value="UniProtKB-SubCell"/>
</dbReference>
<proteinExistence type="inferred from homology"/>
<gene>
    <name evidence="10" type="ORF">GCM10007390_43510</name>
</gene>
<keyword evidence="4 7" id="KW-1133">Transmembrane helix</keyword>
<evidence type="ECO:0000256" key="1">
    <source>
        <dbReference type="ARBA" id="ARBA00004651"/>
    </source>
</evidence>
<reference evidence="10 11" key="1">
    <citation type="journal article" date="2014" name="Int. J. Syst. Evol. Microbiol.">
        <title>Complete genome sequence of Corynebacterium casei LMG S-19264T (=DSM 44701T), isolated from a smear-ripened cheese.</title>
        <authorList>
            <consortium name="US DOE Joint Genome Institute (JGI-PGF)"/>
            <person name="Walter F."/>
            <person name="Albersmeier A."/>
            <person name="Kalinowski J."/>
            <person name="Ruckert C."/>
        </authorList>
    </citation>
    <scope>NUCLEOTIDE SEQUENCE [LARGE SCALE GENOMIC DNA]</scope>
    <source>
        <strain evidence="10 11">KCTC 12866</strain>
    </source>
</reference>
<evidence type="ECO:0000313" key="11">
    <source>
        <dbReference type="Proteomes" id="UP000598271"/>
    </source>
</evidence>
<dbReference type="EMBL" id="BMXF01000005">
    <property type="protein sequence ID" value="GHB83676.1"/>
    <property type="molecule type" value="Genomic_DNA"/>
</dbReference>
<feature type="transmembrane region" description="Helical" evidence="7">
    <location>
        <begin position="667"/>
        <end position="691"/>
    </location>
</feature>
<dbReference type="RefSeq" id="WP_189567323.1">
    <property type="nucleotide sequence ID" value="NZ_BMXF01000005.1"/>
</dbReference>
<keyword evidence="2" id="KW-1003">Cell membrane</keyword>
<comment type="similarity">
    <text evidence="6">Belongs to the ABC-4 integral membrane protein family.</text>
</comment>
<feature type="transmembrane region" description="Helical" evidence="7">
    <location>
        <begin position="753"/>
        <end position="773"/>
    </location>
</feature>
<comment type="caution">
    <text evidence="10">The sequence shown here is derived from an EMBL/GenBank/DDBJ whole genome shotgun (WGS) entry which is preliminary data.</text>
</comment>
<sequence length="790" mass="88440">MLRNYLKIAFRNLIRNKGYSFINIGGLAVGMTVAMLIGLWVYDELSYDRSFDNYDRIALVMQNQTFNGEIQAAPNVPKLLAPELRDSYGDNFEHIVISSFNFEQLLAVGDKKITKTGNYMGPEAPEMLTLQMRKGTRAGLTETNSIMLSESTAQALFGEADPLGKIVKLNNREDVEVTGVYADLPYNSSFRDLTFIAPWELNNKNLPPWLGWGNNWFLTYAQIAENTTMADVSAKIKNAKFNKVGEEEKKFKAEIFLQPMKNWYLRSEFENGIQSGGRIEYVWLFGIIGIFVLLLACINFMNLSTARSEKRAREVGLRKAVGSMRGQLITQFFGESLLVVVLAFVLAVFLVLLGLPAFNEVTDKQIVFPWASPVFWWAGFGFVLFTGLFAGSYPALYLSSFSPIKTLKGTIVSGRFASMPRKALVVVQFTVSVTLIIGTIIVYQQIQHAKNRPIGYDRSNLITIPMKSGEIKSHYEAFREEILSTGAVQEMTATDSPITFTYITNGGLDWKGKDPNMGDEFVSMRVTPEFGKTIGWQIKEGRDFDKNFASDSTALVINEEAVRYMGLENPVGEIVRWQDMDFRIIGVVKNLVTQSPYEPVKQTIFFVEQSRNSLLSMKLNPGMSATTSLSKVEAVYKKFDPVNPFKYTFAEEDFAIKFAAEERIGTLAAFFAGLAILISCLGLFGMASYVAEQRTKEIGVRKVLGASVASLWRLLSKDFVLLVVIALLIAAPLAWYFMEGWLQKYAYRTELSWWIFAAAGAGALVITLLTVSFQAVKAALMNPVNSLRSE</sequence>
<dbReference type="InterPro" id="IPR050250">
    <property type="entry name" value="Macrolide_Exporter_MacB"/>
</dbReference>
<feature type="domain" description="MacB-like periplasmic core" evidence="9">
    <location>
        <begin position="20"/>
        <end position="238"/>
    </location>
</feature>
<feature type="transmembrane region" description="Helical" evidence="7">
    <location>
        <begin position="332"/>
        <end position="355"/>
    </location>
</feature>
<dbReference type="Proteomes" id="UP000598271">
    <property type="component" value="Unassembled WGS sequence"/>
</dbReference>
<keyword evidence="5 7" id="KW-0472">Membrane</keyword>
<evidence type="ECO:0000259" key="9">
    <source>
        <dbReference type="Pfam" id="PF12704"/>
    </source>
</evidence>
<dbReference type="AlphaFoldDB" id="A0A8J3GCC5"/>
<accession>A0A8J3GCC5</accession>
<feature type="domain" description="ABC3 transporter permease C-terminal" evidence="8">
    <location>
        <begin position="670"/>
        <end position="783"/>
    </location>
</feature>
<evidence type="ECO:0000256" key="5">
    <source>
        <dbReference type="ARBA" id="ARBA00023136"/>
    </source>
</evidence>